<dbReference type="KEGG" id="tcn:H9L16_11395"/>
<dbReference type="Proteomes" id="UP000515804">
    <property type="component" value="Chromosome"/>
</dbReference>
<evidence type="ECO:0000256" key="1">
    <source>
        <dbReference type="ARBA" id="ARBA00022679"/>
    </source>
</evidence>
<dbReference type="SUPFAM" id="SSF53756">
    <property type="entry name" value="UDP-Glycosyltransferase/glycogen phosphorylase"/>
    <property type="match status" value="1"/>
</dbReference>
<feature type="domain" description="Glycosyl transferase family 1" evidence="2">
    <location>
        <begin position="193"/>
        <end position="339"/>
    </location>
</feature>
<accession>A0A7G9SN51</accession>
<dbReference type="PANTHER" id="PTHR46401:SF2">
    <property type="entry name" value="GLYCOSYLTRANSFERASE WBBK-RELATED"/>
    <property type="match status" value="1"/>
</dbReference>
<proteinExistence type="predicted"/>
<dbReference type="Gene3D" id="3.40.50.2000">
    <property type="entry name" value="Glycogen Phosphorylase B"/>
    <property type="match status" value="2"/>
</dbReference>
<dbReference type="GO" id="GO:0016757">
    <property type="term" value="F:glycosyltransferase activity"/>
    <property type="evidence" value="ECO:0007669"/>
    <property type="project" value="InterPro"/>
</dbReference>
<evidence type="ECO:0000313" key="3">
    <source>
        <dbReference type="EMBL" id="QNN69276.1"/>
    </source>
</evidence>
<organism evidence="3 4">
    <name type="scientific">Thermomonas carbonis</name>
    <dbReference type="NCBI Taxonomy" id="1463158"/>
    <lineage>
        <taxon>Bacteria</taxon>
        <taxon>Pseudomonadati</taxon>
        <taxon>Pseudomonadota</taxon>
        <taxon>Gammaproteobacteria</taxon>
        <taxon>Lysobacterales</taxon>
        <taxon>Lysobacteraceae</taxon>
        <taxon>Thermomonas</taxon>
    </lineage>
</organism>
<keyword evidence="1 3" id="KW-0808">Transferase</keyword>
<gene>
    <name evidence="3" type="ORF">H9L16_11395</name>
</gene>
<dbReference type="EMBL" id="CP060719">
    <property type="protein sequence ID" value="QNN69276.1"/>
    <property type="molecule type" value="Genomic_DNA"/>
</dbReference>
<protein>
    <submittedName>
        <fullName evidence="3">Glycosyltransferase</fullName>
    </submittedName>
</protein>
<dbReference type="Pfam" id="PF00534">
    <property type="entry name" value="Glycos_transf_1"/>
    <property type="match status" value="1"/>
</dbReference>
<name>A0A7G9SN51_9GAMM</name>
<sequence length="375" mass="41134">MRIAVDALPINNFSGRNVLAGHLRNLAAAAAGRHSFHVFHHAGNRDIRRDLGSHVEWIEIGAVGTGWARRLCWQQVAMQARLDEVSADLLLSTSGALVPGVRTPQMVMAQNPWCFFPQFHATATDRVKARLQRHGYRNAQHRAAAMFYLSDYMARIYADNAGRPPRHGETVLVGADDGMFDAAASEPLPTFEERAAEILTVSVMTPHKSVEDVLDALGLLHQRGVEARLSLVGPWSDESYRAAIEQRIAEQGLSRSVTITGGVSDAELEAHYRRARVFCLLSRCESFGIPAVEAQVFGTPCVVADVCAPPEIAGPGGVAVAAARIDLAADALQPLLMDVVAWERASQRALENAERFRWARLSRPIIDFIDHWQPA</sequence>
<reference evidence="3 4" key="1">
    <citation type="submission" date="2020-08" db="EMBL/GenBank/DDBJ databases">
        <title>Genome sequence of Thermomonas carbonis KCTC 42013T.</title>
        <authorList>
            <person name="Hyun D.-W."/>
            <person name="Bae J.-W."/>
        </authorList>
    </citation>
    <scope>NUCLEOTIDE SEQUENCE [LARGE SCALE GENOMIC DNA]</scope>
    <source>
        <strain evidence="3 4">KCTC 42013</strain>
    </source>
</reference>
<evidence type="ECO:0000259" key="2">
    <source>
        <dbReference type="Pfam" id="PF00534"/>
    </source>
</evidence>
<keyword evidence="4" id="KW-1185">Reference proteome</keyword>
<dbReference type="AlphaFoldDB" id="A0A7G9SN51"/>
<dbReference type="RefSeq" id="WP_187551799.1">
    <property type="nucleotide sequence ID" value="NZ_BMZL01000002.1"/>
</dbReference>
<dbReference type="PANTHER" id="PTHR46401">
    <property type="entry name" value="GLYCOSYLTRANSFERASE WBBK-RELATED"/>
    <property type="match status" value="1"/>
</dbReference>
<dbReference type="GO" id="GO:0009103">
    <property type="term" value="P:lipopolysaccharide biosynthetic process"/>
    <property type="evidence" value="ECO:0007669"/>
    <property type="project" value="TreeGrafter"/>
</dbReference>
<evidence type="ECO:0000313" key="4">
    <source>
        <dbReference type="Proteomes" id="UP000515804"/>
    </source>
</evidence>
<dbReference type="InterPro" id="IPR001296">
    <property type="entry name" value="Glyco_trans_1"/>
</dbReference>